<dbReference type="InParanoid" id="A0A409YDJ9"/>
<evidence type="ECO:0000256" key="1">
    <source>
        <dbReference type="ARBA" id="ARBA00004141"/>
    </source>
</evidence>
<evidence type="ECO:0000313" key="10">
    <source>
        <dbReference type="EMBL" id="PPR01082.1"/>
    </source>
</evidence>
<name>A0A409YDJ9_9AGAR</name>
<dbReference type="GO" id="GO:0016020">
    <property type="term" value="C:membrane"/>
    <property type="evidence" value="ECO:0007669"/>
    <property type="project" value="UniProtKB-SubCell"/>
</dbReference>
<keyword evidence="7 9" id="KW-1133">Transmembrane helix</keyword>
<evidence type="ECO:0000256" key="4">
    <source>
        <dbReference type="ARBA" id="ARBA00022692"/>
    </source>
</evidence>
<evidence type="ECO:0000256" key="6">
    <source>
        <dbReference type="ARBA" id="ARBA00022927"/>
    </source>
</evidence>
<dbReference type="GO" id="GO:0015031">
    <property type="term" value="P:protein transport"/>
    <property type="evidence" value="ECO:0007669"/>
    <property type="project" value="UniProtKB-KW"/>
</dbReference>
<protein>
    <submittedName>
        <fullName evidence="10">Uncharacterized protein</fullName>
    </submittedName>
</protein>
<comment type="similarity">
    <text evidence="2">Belongs to the oligopeptide OPT transporter family.</text>
</comment>
<dbReference type="InterPro" id="IPR004648">
    <property type="entry name" value="Oligpept_transpt"/>
</dbReference>
<reference evidence="10 11" key="1">
    <citation type="journal article" date="2018" name="Evol. Lett.">
        <title>Horizontal gene cluster transfer increased hallucinogenic mushroom diversity.</title>
        <authorList>
            <person name="Reynolds H.T."/>
            <person name="Vijayakumar V."/>
            <person name="Gluck-Thaler E."/>
            <person name="Korotkin H.B."/>
            <person name="Matheny P.B."/>
            <person name="Slot J.C."/>
        </authorList>
    </citation>
    <scope>NUCLEOTIDE SEQUENCE [LARGE SCALE GENOMIC DNA]</scope>
    <source>
        <strain evidence="10 11">2629</strain>
    </source>
</reference>
<feature type="transmembrane region" description="Helical" evidence="9">
    <location>
        <begin position="16"/>
        <end position="34"/>
    </location>
</feature>
<evidence type="ECO:0000313" key="11">
    <source>
        <dbReference type="Proteomes" id="UP000284842"/>
    </source>
</evidence>
<comment type="caution">
    <text evidence="10">The sequence shown here is derived from an EMBL/GenBank/DDBJ whole genome shotgun (WGS) entry which is preliminary data.</text>
</comment>
<organism evidence="10 11">
    <name type="scientific">Panaeolus cyanescens</name>
    <dbReference type="NCBI Taxonomy" id="181874"/>
    <lineage>
        <taxon>Eukaryota</taxon>
        <taxon>Fungi</taxon>
        <taxon>Dikarya</taxon>
        <taxon>Basidiomycota</taxon>
        <taxon>Agaricomycotina</taxon>
        <taxon>Agaricomycetes</taxon>
        <taxon>Agaricomycetidae</taxon>
        <taxon>Agaricales</taxon>
        <taxon>Agaricineae</taxon>
        <taxon>Galeropsidaceae</taxon>
        <taxon>Panaeolus</taxon>
    </lineage>
</organism>
<evidence type="ECO:0000256" key="5">
    <source>
        <dbReference type="ARBA" id="ARBA00022856"/>
    </source>
</evidence>
<evidence type="ECO:0000256" key="3">
    <source>
        <dbReference type="ARBA" id="ARBA00022448"/>
    </source>
</evidence>
<keyword evidence="11" id="KW-1185">Reference proteome</keyword>
<proteinExistence type="inferred from homology"/>
<keyword evidence="5" id="KW-0571">Peptide transport</keyword>
<dbReference type="EMBL" id="NHTK01001273">
    <property type="protein sequence ID" value="PPR01082.1"/>
    <property type="molecule type" value="Genomic_DNA"/>
</dbReference>
<gene>
    <name evidence="10" type="ORF">CVT24_000393</name>
</gene>
<dbReference type="AlphaFoldDB" id="A0A409YDJ9"/>
<dbReference type="Pfam" id="PF03169">
    <property type="entry name" value="OPT"/>
    <property type="match status" value="1"/>
</dbReference>
<evidence type="ECO:0000256" key="8">
    <source>
        <dbReference type="ARBA" id="ARBA00023136"/>
    </source>
</evidence>
<dbReference type="Proteomes" id="UP000284842">
    <property type="component" value="Unassembled WGS sequence"/>
</dbReference>
<dbReference type="GO" id="GO:0035673">
    <property type="term" value="F:oligopeptide transmembrane transporter activity"/>
    <property type="evidence" value="ECO:0007669"/>
    <property type="project" value="InterPro"/>
</dbReference>
<sequence>MVTLEATDYDVAVSEIVSRGIAAIIGGLLNYVIIKTIIASRCDILLQVQGTHIWSGQQVQSFNSNAISRGALGSILYAPRGRYAIVPFGILIDLAVAIHFWLIHKRWSKINADKVVTLFSSVRTLGYLNVGINSSVFTTFMLAVFLQYYLRKYRPGWFRKYNFLLSAAFDGGTQSHGIRIYLRGCWWWGPHYRGPALDTEPTSQSRLLHETNMIMINSWELGIGYAAMIPYLPDSKIAYSNTLTNGKRIWMVLWTTFDAADSGESQTTENLADNVDNLPKPRKITDIMEDTATTFPRSALDCGTNVAPKGK</sequence>
<accession>A0A409YDJ9</accession>
<evidence type="ECO:0000256" key="2">
    <source>
        <dbReference type="ARBA" id="ARBA00008807"/>
    </source>
</evidence>
<keyword evidence="3" id="KW-0813">Transport</keyword>
<dbReference type="PANTHER" id="PTHR22601">
    <property type="entry name" value="ISP4 LIKE PROTEIN"/>
    <property type="match status" value="1"/>
</dbReference>
<keyword evidence="8 9" id="KW-0472">Membrane</keyword>
<comment type="subcellular location">
    <subcellularLocation>
        <location evidence="1">Membrane</location>
        <topology evidence="1">Multi-pass membrane protein</topology>
    </subcellularLocation>
</comment>
<feature type="transmembrane region" description="Helical" evidence="9">
    <location>
        <begin position="83"/>
        <end position="104"/>
    </location>
</feature>
<feature type="transmembrane region" description="Helical" evidence="9">
    <location>
        <begin position="124"/>
        <end position="150"/>
    </location>
</feature>
<keyword evidence="6" id="KW-0653">Protein transport</keyword>
<dbReference type="InterPro" id="IPR004813">
    <property type="entry name" value="OPT"/>
</dbReference>
<dbReference type="OrthoDB" id="9986677at2759"/>
<evidence type="ECO:0000256" key="9">
    <source>
        <dbReference type="SAM" id="Phobius"/>
    </source>
</evidence>
<keyword evidence="4 9" id="KW-0812">Transmembrane</keyword>
<evidence type="ECO:0000256" key="7">
    <source>
        <dbReference type="ARBA" id="ARBA00022989"/>
    </source>
</evidence>